<dbReference type="InterPro" id="IPR031157">
    <property type="entry name" value="G_TR_CS"/>
</dbReference>
<proteinExistence type="inferred from homology"/>
<dbReference type="NCBIfam" id="NF009373">
    <property type="entry name" value="PRK12736.1"/>
    <property type="match status" value="1"/>
</dbReference>
<gene>
    <name evidence="7 9" type="primary">tuf</name>
    <name evidence="9" type="ORF">BW47_05110</name>
</gene>
<dbReference type="CDD" id="cd03697">
    <property type="entry name" value="EFTU_II"/>
    <property type="match status" value="1"/>
</dbReference>
<evidence type="ECO:0000256" key="5">
    <source>
        <dbReference type="ARBA" id="ARBA00023134"/>
    </source>
</evidence>
<keyword evidence="7" id="KW-0479">Metal-binding</keyword>
<dbReference type="PROSITE" id="PS51722">
    <property type="entry name" value="G_TR_2"/>
    <property type="match status" value="1"/>
</dbReference>
<dbReference type="SUPFAM" id="SSF50465">
    <property type="entry name" value="EF-Tu/eEF-1alpha/eIF2-gamma C-terminal domain"/>
    <property type="match status" value="1"/>
</dbReference>
<dbReference type="SUPFAM" id="SSF50447">
    <property type="entry name" value="Translation proteins"/>
    <property type="match status" value="1"/>
</dbReference>
<dbReference type="PANTHER" id="PTHR43721:SF22">
    <property type="entry name" value="ELONGATION FACTOR TU, MITOCHONDRIAL"/>
    <property type="match status" value="1"/>
</dbReference>
<dbReference type="NCBIfam" id="NF009372">
    <property type="entry name" value="PRK12735.1"/>
    <property type="match status" value="1"/>
</dbReference>
<dbReference type="Pfam" id="PF03143">
    <property type="entry name" value="GTP_EFTU_D3"/>
    <property type="match status" value="1"/>
</dbReference>
<reference evidence="9 10" key="1">
    <citation type="submission" date="2014-02" db="EMBL/GenBank/DDBJ databases">
        <title>Diversity of Thermotogales isolates from hydrothermal vents.</title>
        <authorList>
            <person name="Haverkamp T.H.A."/>
            <person name="Lossouarn J."/>
            <person name="Geslin C."/>
            <person name="Nesbo C.L."/>
        </authorList>
    </citation>
    <scope>NUCLEOTIDE SEQUENCE [LARGE SCALE GENOMIC DNA]</scope>
    <source>
        <strain evidence="9 10">431</strain>
    </source>
</reference>
<sequence>MAKEKFVRSKPHLNVGTIGHIDHGKTTLTAAITKYLSLFGRADYTPYEQIDKAPEEKERGITINIAHIEYETEKRHYAHIDCPGHADYIKNMITGAAQMDGAILVVAATDGPMPQTREHVLLARQVNVPAMIVFINKTDMVDDEELVDLVEMEVRELLNKYEFPGDDLPVIRGSALKAVEASNDPNDEAYAPIKELLDTMDEYFPEPQRETDKPFLMPVEDVFSITGRGTVVTGRIERGVIRPGDEVEIVGMSYEVNKTVVTSVEMFRKILDEGLAGDNVGCLLRGIDKDEVERGQVLAKPGSITPHTTFKAQVYVLKKEEGGRHTPFQKGYKPQFFIRTADVTGELIEFPAGVEMVMPGDNVEMTIKLIYPVAIEEGMRFAIREGGRTVGAGVVTAIVE</sequence>
<comment type="similarity">
    <text evidence="7">Belongs to the TRAFAC class translation factor GTPase superfamily. Classic translation factor GTPase family. EF-Tu/EF-1A subfamily.</text>
</comment>
<dbReference type="GO" id="GO:0003746">
    <property type="term" value="F:translation elongation factor activity"/>
    <property type="evidence" value="ECO:0007669"/>
    <property type="project" value="UniProtKB-KW"/>
</dbReference>
<protein>
    <recommendedName>
        <fullName evidence="6 7">Elongation factor Tu</fullName>
        <shortName evidence="7">EF-Tu</shortName>
        <ecNumber evidence="7">3.6.5.3</ecNumber>
    </recommendedName>
</protein>
<keyword evidence="7 9" id="KW-0378">Hydrolase</keyword>
<dbReference type="InterPro" id="IPR009000">
    <property type="entry name" value="Transl_B-barrel_sf"/>
</dbReference>
<keyword evidence="5 7" id="KW-0342">GTP-binding</keyword>
<dbReference type="InterPro" id="IPR050055">
    <property type="entry name" value="EF-Tu_GTPase"/>
</dbReference>
<dbReference type="InterPro" id="IPR005225">
    <property type="entry name" value="Small_GTP-bd"/>
</dbReference>
<dbReference type="InterPro" id="IPR041709">
    <property type="entry name" value="EF-Tu_GTP-bd"/>
</dbReference>
<dbReference type="CDD" id="cd01884">
    <property type="entry name" value="EF_Tu"/>
    <property type="match status" value="1"/>
</dbReference>
<dbReference type="CDD" id="cd03707">
    <property type="entry name" value="EFTU_III"/>
    <property type="match status" value="1"/>
</dbReference>
<evidence type="ECO:0000256" key="2">
    <source>
        <dbReference type="ARBA" id="ARBA00022741"/>
    </source>
</evidence>
<dbReference type="InterPro" id="IPR004161">
    <property type="entry name" value="EFTu-like_2"/>
</dbReference>
<dbReference type="GO" id="GO:0016787">
    <property type="term" value="F:hydrolase activity"/>
    <property type="evidence" value="ECO:0007669"/>
    <property type="project" value="UniProtKB-KW"/>
</dbReference>
<accession>A0ABM6GE95</accession>
<dbReference type="InterPro" id="IPR027417">
    <property type="entry name" value="P-loop_NTPase"/>
</dbReference>
<dbReference type="RefSeq" id="WP_012057173.1">
    <property type="nucleotide sequence ID" value="NZ_CP007389.1"/>
</dbReference>
<keyword evidence="4 7" id="KW-0648">Protein biosynthesis</keyword>
<dbReference type="Proteomes" id="UP000185490">
    <property type="component" value="Chromosome"/>
</dbReference>
<comment type="catalytic activity">
    <reaction evidence="7">
        <text>GTP + H2O = GDP + phosphate + H(+)</text>
        <dbReference type="Rhea" id="RHEA:19669"/>
        <dbReference type="ChEBI" id="CHEBI:15377"/>
        <dbReference type="ChEBI" id="CHEBI:15378"/>
        <dbReference type="ChEBI" id="CHEBI:37565"/>
        <dbReference type="ChEBI" id="CHEBI:43474"/>
        <dbReference type="ChEBI" id="CHEBI:58189"/>
        <dbReference type="EC" id="3.6.5.3"/>
    </reaction>
</comment>
<evidence type="ECO:0000256" key="1">
    <source>
        <dbReference type="ARBA" id="ARBA00022490"/>
    </source>
</evidence>
<dbReference type="HAMAP" id="MF_00118_B">
    <property type="entry name" value="EF_Tu_B"/>
    <property type="match status" value="1"/>
</dbReference>
<evidence type="ECO:0000256" key="4">
    <source>
        <dbReference type="ARBA" id="ARBA00022917"/>
    </source>
</evidence>
<dbReference type="Gene3D" id="3.40.50.300">
    <property type="entry name" value="P-loop containing nucleotide triphosphate hydrolases"/>
    <property type="match status" value="1"/>
</dbReference>
<dbReference type="InterPro" id="IPR004160">
    <property type="entry name" value="Transl_elong_EFTu/EF1A_C"/>
</dbReference>
<organism evidence="9 10">
    <name type="scientific">Thermosipho melanesiensis</name>
    <dbReference type="NCBI Taxonomy" id="46541"/>
    <lineage>
        <taxon>Bacteria</taxon>
        <taxon>Thermotogati</taxon>
        <taxon>Thermotogota</taxon>
        <taxon>Thermotogae</taxon>
        <taxon>Thermotogales</taxon>
        <taxon>Fervidobacteriaceae</taxon>
        <taxon>Thermosipho</taxon>
    </lineage>
</organism>
<keyword evidence="2 7" id="KW-0547">Nucleotide-binding</keyword>
<dbReference type="Pfam" id="PF00009">
    <property type="entry name" value="GTP_EFTU"/>
    <property type="match status" value="1"/>
</dbReference>
<comment type="function">
    <text evidence="7">GTP hydrolase that promotes the GTP-dependent binding of aminoacyl-tRNA to the A-site of ribosomes during protein biosynthesis.</text>
</comment>
<dbReference type="NCBIfam" id="NF000766">
    <property type="entry name" value="PRK00049.1"/>
    <property type="match status" value="1"/>
</dbReference>
<dbReference type="InterPro" id="IPR033720">
    <property type="entry name" value="EFTU_2"/>
</dbReference>
<name>A0ABM6GE95_9BACT</name>
<keyword evidence="3 7" id="KW-0251">Elongation factor</keyword>
<dbReference type="InterPro" id="IPR000795">
    <property type="entry name" value="T_Tr_GTP-bd_dom"/>
</dbReference>
<feature type="binding site" evidence="7">
    <location>
        <position position="26"/>
    </location>
    <ligand>
        <name>Mg(2+)</name>
        <dbReference type="ChEBI" id="CHEBI:18420"/>
    </ligand>
</feature>
<comment type="subunit">
    <text evidence="7">Monomer.</text>
</comment>
<keyword evidence="10" id="KW-1185">Reference proteome</keyword>
<dbReference type="PANTHER" id="PTHR43721">
    <property type="entry name" value="ELONGATION FACTOR TU-RELATED"/>
    <property type="match status" value="1"/>
</dbReference>
<feature type="binding site" evidence="7">
    <location>
        <begin position="81"/>
        <end position="85"/>
    </location>
    <ligand>
        <name>GTP</name>
        <dbReference type="ChEBI" id="CHEBI:37565"/>
    </ligand>
</feature>
<evidence type="ECO:0000313" key="10">
    <source>
        <dbReference type="Proteomes" id="UP000185490"/>
    </source>
</evidence>
<dbReference type="InterPro" id="IPR009001">
    <property type="entry name" value="Transl_elong_EF1A/Init_IF2_C"/>
</dbReference>
<dbReference type="NCBIfam" id="TIGR00485">
    <property type="entry name" value="EF-Tu"/>
    <property type="match status" value="1"/>
</dbReference>
<dbReference type="SUPFAM" id="SSF52540">
    <property type="entry name" value="P-loop containing nucleoside triphosphate hydrolases"/>
    <property type="match status" value="1"/>
</dbReference>
<dbReference type="EC" id="3.6.5.3" evidence="7"/>
<dbReference type="PRINTS" id="PR00315">
    <property type="entry name" value="ELONGATNFCT"/>
</dbReference>
<dbReference type="EMBL" id="CP007389">
    <property type="protein sequence ID" value="APT73932.1"/>
    <property type="molecule type" value="Genomic_DNA"/>
</dbReference>
<dbReference type="InterPro" id="IPR004541">
    <property type="entry name" value="Transl_elong_EFTu/EF1A_bac/org"/>
</dbReference>
<evidence type="ECO:0000256" key="3">
    <source>
        <dbReference type="ARBA" id="ARBA00022768"/>
    </source>
</evidence>
<keyword evidence="7" id="KW-0460">Magnesium</keyword>
<evidence type="ECO:0000313" key="9">
    <source>
        <dbReference type="EMBL" id="APT73932.1"/>
    </source>
</evidence>
<dbReference type="NCBIfam" id="TIGR00231">
    <property type="entry name" value="small_GTP"/>
    <property type="match status" value="1"/>
</dbReference>
<feature type="binding site" evidence="7">
    <location>
        <begin position="136"/>
        <end position="139"/>
    </location>
    <ligand>
        <name>GTP</name>
        <dbReference type="ChEBI" id="CHEBI:37565"/>
    </ligand>
</feature>
<dbReference type="PROSITE" id="PS00301">
    <property type="entry name" value="G_TR_1"/>
    <property type="match status" value="1"/>
</dbReference>
<evidence type="ECO:0000259" key="8">
    <source>
        <dbReference type="PROSITE" id="PS51722"/>
    </source>
</evidence>
<feature type="domain" description="Tr-type G" evidence="8">
    <location>
        <begin position="10"/>
        <end position="208"/>
    </location>
</feature>
<dbReference type="Gene3D" id="2.40.30.10">
    <property type="entry name" value="Translation factors"/>
    <property type="match status" value="2"/>
</dbReference>
<evidence type="ECO:0000256" key="7">
    <source>
        <dbReference type="HAMAP-Rule" id="MF_00118"/>
    </source>
</evidence>
<evidence type="ECO:0000256" key="6">
    <source>
        <dbReference type="ARBA" id="ARBA00029554"/>
    </source>
</evidence>
<dbReference type="Pfam" id="PF03144">
    <property type="entry name" value="GTP_EFTU_D2"/>
    <property type="match status" value="1"/>
</dbReference>
<comment type="subcellular location">
    <subcellularLocation>
        <location evidence="7">Cytoplasm</location>
    </subcellularLocation>
</comment>
<feature type="binding site" evidence="7">
    <location>
        <begin position="19"/>
        <end position="26"/>
    </location>
    <ligand>
        <name>GTP</name>
        <dbReference type="ChEBI" id="CHEBI:37565"/>
    </ligand>
</feature>
<keyword evidence="1 7" id="KW-0963">Cytoplasm</keyword>